<accession>L8E8Q1</accession>
<sequence length="67" mass="7899">MAGEMVLESMEWWKLRIEGKRQKLFTLPLQAGVFEPRKAGTPVSRWLSWSRWAKSWRGVVPSAERLR</sequence>
<reference evidence="1" key="1">
    <citation type="journal article" date="2013" name="PLoS ONE">
        <title>Direct detection of alternative open reading frames translation products in human significantly expands the proteome.</title>
        <authorList>
            <person name="Vanderperre B."/>
            <person name="Lucier J.-F."/>
            <person name="Motard J."/>
            <person name="Tremblay G."/>
            <person name="Vanderperre S."/>
            <person name="Wisztorski M."/>
            <person name="Salzet M."/>
            <person name="Boisvert F.-M."/>
            <person name="Roucou X."/>
        </authorList>
    </citation>
    <scope>NUCLEOTIDE SEQUENCE</scope>
</reference>
<gene>
    <name evidence="1" type="primary">WIPI2</name>
</gene>
<proteinExistence type="predicted"/>
<organism evidence="1">
    <name type="scientific">Homo sapiens</name>
    <name type="common">Human</name>
    <dbReference type="NCBI Taxonomy" id="9606"/>
    <lineage>
        <taxon>Eukaryota</taxon>
        <taxon>Metazoa</taxon>
        <taxon>Chordata</taxon>
        <taxon>Craniata</taxon>
        <taxon>Vertebrata</taxon>
        <taxon>Euteleostomi</taxon>
        <taxon>Mammalia</taxon>
        <taxon>Eutheria</taxon>
        <taxon>Euarchontoglires</taxon>
        <taxon>Primates</taxon>
        <taxon>Haplorrhini</taxon>
        <taxon>Catarrhini</taxon>
        <taxon>Hominidae</taxon>
        <taxon>Homo</taxon>
    </lineage>
</organism>
<dbReference type="EMBL" id="HF584022">
    <property type="protein sequence ID" value="CCQ43519.1"/>
    <property type="molecule type" value="Genomic_DNA"/>
</dbReference>
<dbReference type="OrthoDB" id="1667587at2759"/>
<protein>
    <submittedName>
        <fullName evidence="1">Alternative protein WIPI2</fullName>
    </submittedName>
</protein>
<evidence type="ECO:0000313" key="1">
    <source>
        <dbReference type="EMBL" id="CCQ43519.1"/>
    </source>
</evidence>
<dbReference type="AlphaFoldDB" id="L8E8Q1"/>
<name>L8E8Q1_HUMAN</name>
<dbReference type="ChiTaRS" id="WIPI2">
    <property type="organism name" value="human"/>
</dbReference>